<dbReference type="EMBL" id="JAGVWC010000011">
    <property type="protein sequence ID" value="MBS3061965.1"/>
    <property type="molecule type" value="Genomic_DNA"/>
</dbReference>
<dbReference type="GO" id="GO:0032259">
    <property type="term" value="P:methylation"/>
    <property type="evidence" value="ECO:0007669"/>
    <property type="project" value="UniProtKB-KW"/>
</dbReference>
<evidence type="ECO:0000256" key="1">
    <source>
        <dbReference type="ARBA" id="ARBA00022679"/>
    </source>
</evidence>
<dbReference type="InterPro" id="IPR029063">
    <property type="entry name" value="SAM-dependent_MTases_sf"/>
</dbReference>
<proteinExistence type="predicted"/>
<dbReference type="CDD" id="cd02440">
    <property type="entry name" value="AdoMet_MTases"/>
    <property type="match status" value="1"/>
</dbReference>
<dbReference type="InterPro" id="IPR041698">
    <property type="entry name" value="Methyltransf_25"/>
</dbReference>
<dbReference type="PANTHER" id="PTHR43861:SF2">
    <property type="entry name" value="CARBOXY-S-ADENOSYL-L-METHIONINE SYNTHASE"/>
    <property type="match status" value="1"/>
</dbReference>
<dbReference type="PANTHER" id="PTHR43861">
    <property type="entry name" value="TRANS-ACONITATE 2-METHYLTRANSFERASE-RELATED"/>
    <property type="match status" value="1"/>
</dbReference>
<dbReference type="Gene3D" id="3.40.50.150">
    <property type="entry name" value="Vaccinia Virus protein VP39"/>
    <property type="match status" value="1"/>
</dbReference>
<organism evidence="3 4">
    <name type="scientific">Candidatus Iainarchaeum sp</name>
    <dbReference type="NCBI Taxonomy" id="3101447"/>
    <lineage>
        <taxon>Archaea</taxon>
        <taxon>Candidatus Iainarchaeota</taxon>
        <taxon>Candidatus Iainarchaeia</taxon>
        <taxon>Candidatus Iainarchaeales</taxon>
        <taxon>Candidatus Iainarchaeaceae</taxon>
        <taxon>Candidatus Iainarchaeum</taxon>
    </lineage>
</organism>
<evidence type="ECO:0000259" key="2">
    <source>
        <dbReference type="Pfam" id="PF13649"/>
    </source>
</evidence>
<accession>A0A8T4LFA4</accession>
<name>A0A8T4LFA4_9ARCH</name>
<dbReference type="SUPFAM" id="SSF53335">
    <property type="entry name" value="S-adenosyl-L-methionine-dependent methyltransferases"/>
    <property type="match status" value="1"/>
</dbReference>
<evidence type="ECO:0000313" key="3">
    <source>
        <dbReference type="EMBL" id="MBS3061965.1"/>
    </source>
</evidence>
<protein>
    <submittedName>
        <fullName evidence="3">Methyltransferase domain-containing protein</fullName>
    </submittedName>
</protein>
<dbReference type="GO" id="GO:0008168">
    <property type="term" value="F:methyltransferase activity"/>
    <property type="evidence" value="ECO:0007669"/>
    <property type="project" value="UniProtKB-KW"/>
</dbReference>
<dbReference type="AlphaFoldDB" id="A0A8T4LFA4"/>
<dbReference type="Proteomes" id="UP000675968">
    <property type="component" value="Unassembled WGS sequence"/>
</dbReference>
<evidence type="ECO:0000313" key="4">
    <source>
        <dbReference type="Proteomes" id="UP000675968"/>
    </source>
</evidence>
<sequence length="237" mass="27527">MYGEKVANARPDELNYDQYEKKKYDHDIVRVIPGHEEVHKQIPRLLLGINQKKPKILELGIGTGITADIILRRFPKAQYIGIDFSKNMLVGAQQRLEPYKPTLICADYATCKWPIENDVIVSVISIHHQETDRDKKKLFKKIYRHLAAGGIFIFGDLVTFEDKNTAAFNEALHFHHLVENASSRKNLTEWAFHHKYLNCLAPVEKQLQWLQQTGFEKVRLIYHRYNTVLIVANKGHL</sequence>
<comment type="caution">
    <text evidence="3">The sequence shown here is derived from an EMBL/GenBank/DDBJ whole genome shotgun (WGS) entry which is preliminary data.</text>
</comment>
<keyword evidence="1" id="KW-0808">Transferase</keyword>
<gene>
    <name evidence="3" type="ORF">J4215_05275</name>
</gene>
<dbReference type="Pfam" id="PF13649">
    <property type="entry name" value="Methyltransf_25"/>
    <property type="match status" value="1"/>
</dbReference>
<feature type="domain" description="Methyltransferase" evidence="2">
    <location>
        <begin position="56"/>
        <end position="150"/>
    </location>
</feature>
<keyword evidence="3" id="KW-0489">Methyltransferase</keyword>
<reference evidence="3" key="1">
    <citation type="submission" date="2021-03" db="EMBL/GenBank/DDBJ databases">
        <authorList>
            <person name="Jaffe A."/>
        </authorList>
    </citation>
    <scope>NUCLEOTIDE SEQUENCE</scope>
    <source>
        <strain evidence="3">RIFCSPLOWO2_01_FULL_AR10_48_17</strain>
    </source>
</reference>
<reference evidence="3" key="2">
    <citation type="submission" date="2021-05" db="EMBL/GenBank/DDBJ databases">
        <title>Protein family content uncovers lineage relationships and bacterial pathway maintenance mechanisms in DPANN archaea.</title>
        <authorList>
            <person name="Castelle C.J."/>
            <person name="Meheust R."/>
            <person name="Jaffe A.L."/>
            <person name="Seitz K."/>
            <person name="Gong X."/>
            <person name="Baker B.J."/>
            <person name="Banfield J.F."/>
        </authorList>
    </citation>
    <scope>NUCLEOTIDE SEQUENCE</scope>
    <source>
        <strain evidence="3">RIFCSPLOWO2_01_FULL_AR10_48_17</strain>
    </source>
</reference>